<evidence type="ECO:0000313" key="1">
    <source>
        <dbReference type="EMBL" id="QQF82740.1"/>
    </source>
</evidence>
<proteinExistence type="predicted"/>
<sequence>MSNPNAPYIREIVDRSRLIGGTAIQSQRKDDVKKAVLQVFSQQAQRLKQCNDRKKTY</sequence>
<dbReference type="EMBL" id="CP066558">
    <property type="protein sequence ID" value="QQF82740.1"/>
    <property type="molecule type" value="Genomic_DNA"/>
</dbReference>
<keyword evidence="2" id="KW-1185">Reference proteome</keyword>
<accession>A0A9Q6Z1D8</accession>
<dbReference type="RefSeq" id="WP_157665517.1">
    <property type="nucleotide sequence ID" value="NZ_CP018802.1"/>
</dbReference>
<dbReference type="Proteomes" id="UP000595373">
    <property type="component" value="Chromosome"/>
</dbReference>
<dbReference type="AlphaFoldDB" id="A0A9Q6Z1D8"/>
<protein>
    <submittedName>
        <fullName evidence="1">Uncharacterized protein</fullName>
    </submittedName>
</protein>
<organism evidence="1 2">
    <name type="scientific">Histophilus somni</name>
    <name type="common">Haemophilus somnus</name>
    <dbReference type="NCBI Taxonomy" id="731"/>
    <lineage>
        <taxon>Bacteria</taxon>
        <taxon>Pseudomonadati</taxon>
        <taxon>Pseudomonadota</taxon>
        <taxon>Gammaproteobacteria</taxon>
        <taxon>Pasteurellales</taxon>
        <taxon>Pasteurellaceae</taxon>
        <taxon>Histophilus</taxon>
    </lineage>
</organism>
<gene>
    <name evidence="1" type="ORF">JFL49_02135</name>
</gene>
<evidence type="ECO:0000313" key="2">
    <source>
        <dbReference type="Proteomes" id="UP000595373"/>
    </source>
</evidence>
<reference evidence="1 2" key="1">
    <citation type="submission" date="2020-12" db="EMBL/GenBank/DDBJ databases">
        <title>ASc-MMNZ-VFA-070.</title>
        <authorList>
            <person name="Schryvers A."/>
            <person name="Mostafa Nazari M."/>
            <person name="Farshchi Andisi V."/>
            <person name="Timsit E."/>
            <person name="Walter Morck D."/>
        </authorList>
    </citation>
    <scope>NUCLEOTIDE SEQUENCE [LARGE SCALE GENOMIC DNA]</scope>
    <source>
        <strain evidence="1 2">ASc-MMNZ-VFA-070</strain>
    </source>
</reference>
<name>A0A9Q6Z1D8_HISSO</name>